<gene>
    <name evidence="2" type="ORF">LPC04_21600</name>
</gene>
<evidence type="ECO:0000256" key="1">
    <source>
        <dbReference type="SAM" id="SignalP"/>
    </source>
</evidence>
<dbReference type="InterPro" id="IPR007433">
    <property type="entry name" value="DUF481"/>
</dbReference>
<keyword evidence="1" id="KW-0732">Signal</keyword>
<feature type="signal peptide" evidence="1">
    <location>
        <begin position="1"/>
        <end position="24"/>
    </location>
</feature>
<keyword evidence="3" id="KW-1185">Reference proteome</keyword>
<reference evidence="2" key="1">
    <citation type="submission" date="2021-11" db="EMBL/GenBank/DDBJ databases">
        <title>BS-T2-15 a new species belonging to the Comamonadaceae family isolated from the soil of a French oak forest.</title>
        <authorList>
            <person name="Mieszkin S."/>
            <person name="Alain K."/>
        </authorList>
    </citation>
    <scope>NUCLEOTIDE SEQUENCE</scope>
    <source>
        <strain evidence="2">BS-T2-15</strain>
    </source>
</reference>
<dbReference type="EMBL" id="JAJLJH010000008">
    <property type="protein sequence ID" value="MCK9688310.1"/>
    <property type="molecule type" value="Genomic_DNA"/>
</dbReference>
<name>A0A9X2C401_9BURK</name>
<dbReference type="Pfam" id="PF04338">
    <property type="entry name" value="DUF481"/>
    <property type="match status" value="1"/>
</dbReference>
<evidence type="ECO:0000313" key="2">
    <source>
        <dbReference type="EMBL" id="MCK9688310.1"/>
    </source>
</evidence>
<protein>
    <submittedName>
        <fullName evidence="2">DUF481 domain-containing protein</fullName>
    </submittedName>
</protein>
<comment type="caution">
    <text evidence="2">The sequence shown here is derived from an EMBL/GenBank/DDBJ whole genome shotgun (WGS) entry which is preliminary data.</text>
</comment>
<proteinExistence type="predicted"/>
<organism evidence="2 3">
    <name type="scientific">Scleromatobacter humisilvae</name>
    <dbReference type="NCBI Taxonomy" id="2897159"/>
    <lineage>
        <taxon>Bacteria</taxon>
        <taxon>Pseudomonadati</taxon>
        <taxon>Pseudomonadota</taxon>
        <taxon>Betaproteobacteria</taxon>
        <taxon>Burkholderiales</taxon>
        <taxon>Sphaerotilaceae</taxon>
        <taxon>Scleromatobacter</taxon>
    </lineage>
</organism>
<dbReference type="AlphaFoldDB" id="A0A9X2C401"/>
<evidence type="ECO:0000313" key="3">
    <source>
        <dbReference type="Proteomes" id="UP001139353"/>
    </source>
</evidence>
<feature type="chain" id="PRO_5040843056" evidence="1">
    <location>
        <begin position="25"/>
        <end position="255"/>
    </location>
</feature>
<accession>A0A9X2C401</accession>
<dbReference type="Proteomes" id="UP001139353">
    <property type="component" value="Unassembled WGS sequence"/>
</dbReference>
<dbReference type="RefSeq" id="WP_275684354.1">
    <property type="nucleotide sequence ID" value="NZ_JAJLJH010000008.1"/>
</dbReference>
<sequence length="255" mass="27746">MKSRFPARRAALCAAAISPLLAHAQVTQKPDGQWRSLFTAGASVANGNSDAKSASVGADVIKLTTSDKWEFNAAGQYARSAGATTADRQTFTGLYNQDITPTWYGFGQLDLVRDIPSDISSRVTPSTGVGYHVVKRPDQTFDVSAGLAYTWDRYRAPQVVHDELRSRYDHAELLLAEESNNKLSDTTSFKQKLTIYPSVSQGDGVRTVFDAGLSVAMTKQLALTATLSHRYDSQPGDGLKKNDTLFVTGVSLRFD</sequence>